<dbReference type="eggNOG" id="arCOG03776">
    <property type="taxonomic scope" value="Archaea"/>
</dbReference>
<accession>F2L526</accession>
<dbReference type="EMBL" id="CP002590">
    <property type="protein sequence ID" value="AEA12275.1"/>
    <property type="molecule type" value="Genomic_DNA"/>
</dbReference>
<keyword evidence="3" id="KW-1185">Reference proteome</keyword>
<keyword evidence="1" id="KW-1133">Transmembrane helix</keyword>
<feature type="transmembrane region" description="Helical" evidence="1">
    <location>
        <begin position="223"/>
        <end position="247"/>
    </location>
</feature>
<dbReference type="HOGENOM" id="CLU_992544_0_0_2"/>
<dbReference type="GeneID" id="10360324"/>
<dbReference type="OrthoDB" id="93530at2157"/>
<reference evidence="2 3" key="1">
    <citation type="journal article" date="2011" name="J. Bacteriol.">
        <title>Complete genome sequence of the thermoacidophilic crenarchaeon Thermoproteus uzoniensis 768-20.</title>
        <authorList>
            <person name="Mardanov A.V."/>
            <person name="Gumerov V.M."/>
            <person name="Beletsky A.V."/>
            <person name="Prokofeva M.I."/>
            <person name="Bonch-Osmolovskaya E.A."/>
            <person name="Ravin N.V."/>
            <person name="Skryabin K.G."/>
        </authorList>
    </citation>
    <scope>NUCLEOTIDE SEQUENCE [LARGE SCALE GENOMIC DNA]</scope>
    <source>
        <strain evidence="2 3">768-20</strain>
    </source>
</reference>
<keyword evidence="1" id="KW-0812">Transmembrane</keyword>
<evidence type="ECO:0000313" key="3">
    <source>
        <dbReference type="Proteomes" id="UP000008138"/>
    </source>
</evidence>
<proteinExistence type="predicted"/>
<gene>
    <name evidence="2" type="ordered locus">TUZN_0787</name>
</gene>
<dbReference type="AlphaFoldDB" id="F2L526"/>
<dbReference type="RefSeq" id="WP_013679611.1">
    <property type="nucleotide sequence ID" value="NC_015315.1"/>
</dbReference>
<evidence type="ECO:0000313" key="2">
    <source>
        <dbReference type="EMBL" id="AEA12275.1"/>
    </source>
</evidence>
<reference key="2">
    <citation type="submission" date="2011-03" db="EMBL/GenBank/DDBJ databases">
        <title>Complete genome sequence of the thermoacidophilic crenarchaeon Thermoproteus uzoniensis 768-20.</title>
        <authorList>
            <person name="Mardanov A.V."/>
            <person name="Gumerov V.M."/>
            <person name="Beletsky A.V."/>
            <person name="Prokofeva M.I."/>
            <person name="Bonch-Osmolovskaya E.A."/>
            <person name="Ravin N.V."/>
            <person name="Skryabin K.G."/>
        </authorList>
    </citation>
    <scope>NUCLEOTIDE SEQUENCE</scope>
    <source>
        <strain>768-20</strain>
    </source>
</reference>
<sequence length="298" mass="32985">MKVRCPYCGAEYEAPEGAQYLVCPYCGTVLRQGQVYEKVYVFKASLDKTDAFKRALSLRPWASPEDLASSASLTSAELHFLPLYLYYVYFEPLKELATYATALAVEKPPFYVPRDYRFPARWRIPFKPSLERTAVFHQPQLDPETAWAAASKPYEKEARSYAAAFKKPISDKTTFEGIVYYPFWRLRYAYGGKEYEAVVDAAEGDVVYMEYPVSRTGRGTSAAIALSIVLGAALLGLFGAAVSPAAFVAVHNQRLLETVALAGLAGGGVAGLISASKLLAFTVERKAIYRSDRDVELV</sequence>
<evidence type="ECO:0000256" key="1">
    <source>
        <dbReference type="SAM" id="Phobius"/>
    </source>
</evidence>
<dbReference type="STRING" id="999630.TUZN_0787"/>
<keyword evidence="1" id="KW-0472">Membrane</keyword>
<feature type="transmembrane region" description="Helical" evidence="1">
    <location>
        <begin position="259"/>
        <end position="283"/>
    </location>
</feature>
<name>F2L526_THEU7</name>
<dbReference type="Proteomes" id="UP000008138">
    <property type="component" value="Chromosome"/>
</dbReference>
<protein>
    <submittedName>
        <fullName evidence="2">Zinc finger, TFIIB-type domain protein</fullName>
    </submittedName>
</protein>
<organism evidence="2 3">
    <name type="scientific">Thermoproteus uzoniensis (strain 768-20)</name>
    <dbReference type="NCBI Taxonomy" id="999630"/>
    <lineage>
        <taxon>Archaea</taxon>
        <taxon>Thermoproteota</taxon>
        <taxon>Thermoprotei</taxon>
        <taxon>Thermoproteales</taxon>
        <taxon>Thermoproteaceae</taxon>
        <taxon>Thermoproteus</taxon>
    </lineage>
</organism>
<dbReference type="KEGG" id="tuz:TUZN_0787"/>